<gene>
    <name evidence="3" type="ORF">FIT61_01650</name>
</gene>
<dbReference type="Gene3D" id="2.30.42.10">
    <property type="match status" value="1"/>
</dbReference>
<dbReference type="Pfam" id="PF13180">
    <property type="entry name" value="PDZ_2"/>
    <property type="match status" value="1"/>
</dbReference>
<keyword evidence="4" id="KW-1185">Reference proteome</keyword>
<feature type="chain" id="PRO_5042153714" evidence="1">
    <location>
        <begin position="20"/>
        <end position="251"/>
    </location>
</feature>
<reference evidence="3 4" key="1">
    <citation type="journal article" date="2019" name="ISME J.">
        <title>Evolution in action: habitat transition from sediment to the pelagial leads to genome streamlining in Methylophilaceae.</title>
        <authorList>
            <person name="Salcher M."/>
            <person name="Schaefle D."/>
            <person name="Kaspar M."/>
            <person name="Neuenschwander S.M."/>
            <person name="Ghai R."/>
        </authorList>
    </citation>
    <scope>NUCLEOTIDE SEQUENCE [LARGE SCALE GENOMIC DNA]</scope>
    <source>
        <strain evidence="3 4">MMS-RI-1</strain>
    </source>
</reference>
<name>A0AAE6KNT0_9PROT</name>
<feature type="domain" description="PDZ" evidence="2">
    <location>
        <begin position="160"/>
        <end position="239"/>
    </location>
</feature>
<dbReference type="SUPFAM" id="SSF50156">
    <property type="entry name" value="PDZ domain-like"/>
    <property type="match status" value="1"/>
</dbReference>
<dbReference type="KEGG" id="mrk:FIT61_01650"/>
<evidence type="ECO:0000313" key="4">
    <source>
        <dbReference type="Proteomes" id="UP000312102"/>
    </source>
</evidence>
<feature type="signal peptide" evidence="1">
    <location>
        <begin position="1"/>
        <end position="19"/>
    </location>
</feature>
<dbReference type="PROSITE" id="PS50106">
    <property type="entry name" value="PDZ"/>
    <property type="match status" value="1"/>
</dbReference>
<evidence type="ECO:0000259" key="2">
    <source>
        <dbReference type="PROSITE" id="PS50106"/>
    </source>
</evidence>
<evidence type="ECO:0000313" key="3">
    <source>
        <dbReference type="EMBL" id="QDD13184.1"/>
    </source>
</evidence>
<dbReference type="InterPro" id="IPR001478">
    <property type="entry name" value="PDZ"/>
</dbReference>
<dbReference type="AlphaFoldDB" id="A0AAE6KNT0"/>
<accession>A0AAE6KNT0</accession>
<dbReference type="EMBL" id="CP040986">
    <property type="protein sequence ID" value="QDD13184.1"/>
    <property type="molecule type" value="Genomic_DNA"/>
</dbReference>
<organism evidence="3 4">
    <name type="scientific">Candidatus Methylopumilus rimovensis</name>
    <dbReference type="NCBI Taxonomy" id="2588535"/>
    <lineage>
        <taxon>Bacteria</taxon>
        <taxon>Pseudomonadati</taxon>
        <taxon>Pseudomonadota</taxon>
        <taxon>Betaproteobacteria</taxon>
        <taxon>Nitrosomonadales</taxon>
        <taxon>Methylophilaceae</taxon>
        <taxon>Candidatus Methylopumilus</taxon>
    </lineage>
</organism>
<keyword evidence="1" id="KW-0732">Signal</keyword>
<protein>
    <submittedName>
        <fullName evidence="3">PDZ domain-containing protein</fullName>
    </submittedName>
</protein>
<sequence>MPFKLIFIMLNLFSTLAIAEEANLFQVNYSTQSNNNLHSLQKKPDTKIYAGMNKEKDNIRMLEDGYDLMGISSFQGPFVEPNQALKHAQTIEADAVLVYDRKINEMTRSARLRQIHDEMKKENKGEKNTVIEVSETDLNDKNSKFEFYATYWAKLPPPILGLHVIKLITKNSDTKETQQEKGLKVIAVIKDSPAFKAGIQKGDVVHAFNDANTESPEEFSKSVFKQQGNKVKIKYARDDEEKVVAAELNRR</sequence>
<dbReference type="Proteomes" id="UP000312102">
    <property type="component" value="Chromosome"/>
</dbReference>
<dbReference type="RefSeq" id="WP_139882821.1">
    <property type="nucleotide sequence ID" value="NZ_CP040986.1"/>
</dbReference>
<dbReference type="InterPro" id="IPR036034">
    <property type="entry name" value="PDZ_sf"/>
</dbReference>
<evidence type="ECO:0000256" key="1">
    <source>
        <dbReference type="SAM" id="SignalP"/>
    </source>
</evidence>
<proteinExistence type="predicted"/>
<dbReference type="SMART" id="SM00228">
    <property type="entry name" value="PDZ"/>
    <property type="match status" value="1"/>
</dbReference>